<dbReference type="RefSeq" id="XP_046122728.1">
    <property type="nucleotide sequence ID" value="XM_046266528.1"/>
</dbReference>
<keyword evidence="4" id="KW-0479">Metal-binding</keyword>
<evidence type="ECO:0000313" key="10">
    <source>
        <dbReference type="EMBL" id="KAG9258804.1"/>
    </source>
</evidence>
<dbReference type="PANTHER" id="PTHR33577">
    <property type="entry name" value="STERIGMATOCYSTIN BIOSYNTHESIS PEROXIDASE STCC-RELATED"/>
    <property type="match status" value="1"/>
</dbReference>
<evidence type="ECO:0000313" key="11">
    <source>
        <dbReference type="Proteomes" id="UP000887229"/>
    </source>
</evidence>
<accession>A0A9P7ZUY2</accession>
<evidence type="ECO:0000256" key="4">
    <source>
        <dbReference type="ARBA" id="ARBA00022723"/>
    </source>
</evidence>
<dbReference type="GeneID" id="70297431"/>
<dbReference type="InterPro" id="IPR000028">
    <property type="entry name" value="Chloroperoxidase"/>
</dbReference>
<evidence type="ECO:0000256" key="1">
    <source>
        <dbReference type="ARBA" id="ARBA00001970"/>
    </source>
</evidence>
<keyword evidence="6" id="KW-0408">Iron</keyword>
<dbReference type="EMBL" id="MU251242">
    <property type="protein sequence ID" value="KAG9258804.1"/>
    <property type="molecule type" value="Genomic_DNA"/>
</dbReference>
<dbReference type="SUPFAM" id="SSF47571">
    <property type="entry name" value="Cloroperoxidase"/>
    <property type="match status" value="1"/>
</dbReference>
<proteinExistence type="inferred from homology"/>
<dbReference type="Gene3D" id="1.10.489.10">
    <property type="entry name" value="Chloroperoxidase-like"/>
    <property type="match status" value="1"/>
</dbReference>
<keyword evidence="11" id="KW-1185">Reference proteome</keyword>
<dbReference type="GO" id="GO:0004601">
    <property type="term" value="F:peroxidase activity"/>
    <property type="evidence" value="ECO:0007669"/>
    <property type="project" value="UniProtKB-KW"/>
</dbReference>
<comment type="caution">
    <text evidence="10">The sequence shown here is derived from an EMBL/GenBank/DDBJ whole genome shotgun (WGS) entry which is preliminary data.</text>
</comment>
<feature type="domain" description="Heme haloperoxidase family profile" evidence="9">
    <location>
        <begin position="66"/>
        <end position="322"/>
    </location>
</feature>
<evidence type="ECO:0000256" key="5">
    <source>
        <dbReference type="ARBA" id="ARBA00023002"/>
    </source>
</evidence>
<gene>
    <name evidence="10" type="ORF">F5Z01DRAFT_716218</name>
</gene>
<name>A0A9P7ZUY2_9HYPO</name>
<dbReference type="AlphaFoldDB" id="A0A9P7ZUY2"/>
<dbReference type="PANTHER" id="PTHR33577:SF16">
    <property type="entry name" value="HEME HALOPEROXIDASE FAMILY PROFILE DOMAIN-CONTAINING PROTEIN"/>
    <property type="match status" value="1"/>
</dbReference>
<dbReference type="GO" id="GO:0046872">
    <property type="term" value="F:metal ion binding"/>
    <property type="evidence" value="ECO:0007669"/>
    <property type="project" value="UniProtKB-KW"/>
</dbReference>
<sequence length="441" mass="47571">MKSAFAVGLVALTSLVQAFPTPENLAKLAGHDGELPVSFLEKIAEINENQKRSLLDPLAEPIQIHGAHEFRAPNFAKGDTRGPCPGLNALANHGYLPRSGVAGFFEVIEGINSVYGMGVDLATILSTMGTVGVGNPLSLNPGFSIGGESSKSQNLLGNLLGLLGTPQGLDGSHNWIEADSSNTRDDLYVTGDASTMNMELWTEIYESILKNGPIDIDMMGDRAAERYHTSVGTNPQFWYGPYTGFIVRNAGFAFSARLLSNHSADNPYGGDLNKETFKAFWGVYEDDSGNFEYKKGWERIPENWYRYNGQYGLVNLNLDLVRFITHHPELANIGGNIGGVNSFAGVDLEDLTGGVLNAVSLLEGNNLLCFSLELVKTFAPNSLSSLFRTLAKPLKLVNDALLDPLLDLNCPAFDALTKGGDDIMEGLLDKFPGAKKSGFAL</sequence>
<dbReference type="InterPro" id="IPR036851">
    <property type="entry name" value="Chloroperoxidase-like_sf"/>
</dbReference>
<evidence type="ECO:0000256" key="7">
    <source>
        <dbReference type="ARBA" id="ARBA00025795"/>
    </source>
</evidence>
<evidence type="ECO:0000256" key="8">
    <source>
        <dbReference type="SAM" id="SignalP"/>
    </source>
</evidence>
<feature type="signal peptide" evidence="8">
    <location>
        <begin position="1"/>
        <end position="18"/>
    </location>
</feature>
<dbReference type="PROSITE" id="PS51405">
    <property type="entry name" value="HEME_HALOPEROXIDASE"/>
    <property type="match status" value="1"/>
</dbReference>
<dbReference type="Pfam" id="PF01328">
    <property type="entry name" value="Peroxidase_2"/>
    <property type="match status" value="1"/>
</dbReference>
<evidence type="ECO:0000256" key="2">
    <source>
        <dbReference type="ARBA" id="ARBA00022559"/>
    </source>
</evidence>
<keyword evidence="5" id="KW-0560">Oxidoreductase</keyword>
<reference evidence="10" key="1">
    <citation type="journal article" date="2021" name="IMA Fungus">
        <title>Genomic characterization of three marine fungi, including Emericellopsis atlantica sp. nov. with signatures of a generalist lifestyle and marine biomass degradation.</title>
        <authorList>
            <person name="Hagestad O.C."/>
            <person name="Hou L."/>
            <person name="Andersen J.H."/>
            <person name="Hansen E.H."/>
            <person name="Altermark B."/>
            <person name="Li C."/>
            <person name="Kuhnert E."/>
            <person name="Cox R.J."/>
            <person name="Crous P.W."/>
            <person name="Spatafora J.W."/>
            <person name="Lail K."/>
            <person name="Amirebrahimi M."/>
            <person name="Lipzen A."/>
            <person name="Pangilinan J."/>
            <person name="Andreopoulos W."/>
            <person name="Hayes R.D."/>
            <person name="Ng V."/>
            <person name="Grigoriev I.V."/>
            <person name="Jackson S.A."/>
            <person name="Sutton T.D.S."/>
            <person name="Dobson A.D.W."/>
            <person name="Rama T."/>
        </authorList>
    </citation>
    <scope>NUCLEOTIDE SEQUENCE</scope>
    <source>
        <strain evidence="10">TS7</strain>
    </source>
</reference>
<evidence type="ECO:0000259" key="9">
    <source>
        <dbReference type="PROSITE" id="PS51405"/>
    </source>
</evidence>
<organism evidence="10 11">
    <name type="scientific">Emericellopsis atlantica</name>
    <dbReference type="NCBI Taxonomy" id="2614577"/>
    <lineage>
        <taxon>Eukaryota</taxon>
        <taxon>Fungi</taxon>
        <taxon>Dikarya</taxon>
        <taxon>Ascomycota</taxon>
        <taxon>Pezizomycotina</taxon>
        <taxon>Sordariomycetes</taxon>
        <taxon>Hypocreomycetidae</taxon>
        <taxon>Hypocreales</taxon>
        <taxon>Bionectriaceae</taxon>
        <taxon>Emericellopsis</taxon>
    </lineage>
</organism>
<evidence type="ECO:0000256" key="3">
    <source>
        <dbReference type="ARBA" id="ARBA00022617"/>
    </source>
</evidence>
<comment type="similarity">
    <text evidence="7">Belongs to the chloroperoxidase family.</text>
</comment>
<dbReference type="Proteomes" id="UP000887229">
    <property type="component" value="Unassembled WGS sequence"/>
</dbReference>
<protein>
    <submittedName>
        <fullName evidence="10">Chloroperoxidase</fullName>
    </submittedName>
</protein>
<keyword evidence="2" id="KW-0575">Peroxidase</keyword>
<feature type="chain" id="PRO_5040410545" evidence="8">
    <location>
        <begin position="19"/>
        <end position="441"/>
    </location>
</feature>
<keyword evidence="8" id="KW-0732">Signal</keyword>
<keyword evidence="3" id="KW-0349">Heme</keyword>
<dbReference type="OrthoDB" id="407298at2759"/>
<evidence type="ECO:0000256" key="6">
    <source>
        <dbReference type="ARBA" id="ARBA00023004"/>
    </source>
</evidence>
<comment type="cofactor">
    <cofactor evidence="1">
        <name>heme b</name>
        <dbReference type="ChEBI" id="CHEBI:60344"/>
    </cofactor>
</comment>